<dbReference type="NCBIfam" id="TIGR01297">
    <property type="entry name" value="CDF"/>
    <property type="match status" value="1"/>
</dbReference>
<dbReference type="PANTHER" id="PTHR11562:SF17">
    <property type="entry name" value="RE54080P-RELATED"/>
    <property type="match status" value="1"/>
</dbReference>
<evidence type="ECO:0000256" key="4">
    <source>
        <dbReference type="ARBA" id="ARBA00022692"/>
    </source>
</evidence>
<evidence type="ECO:0000256" key="2">
    <source>
        <dbReference type="ARBA" id="ARBA00008873"/>
    </source>
</evidence>
<feature type="domain" description="Cation efflux protein cytoplasmic" evidence="11">
    <location>
        <begin position="442"/>
        <end position="515"/>
    </location>
</feature>
<feature type="compositionally biased region" description="Low complexity" evidence="8">
    <location>
        <begin position="111"/>
        <end position="139"/>
    </location>
</feature>
<dbReference type="InterPro" id="IPR027469">
    <property type="entry name" value="Cation_efflux_TMD_sf"/>
</dbReference>
<feature type="transmembrane region" description="Helical" evidence="9">
    <location>
        <begin position="280"/>
        <end position="298"/>
    </location>
</feature>
<dbReference type="EMBL" id="CP042829">
    <property type="protein sequence ID" value="QFG02246.1"/>
    <property type="molecule type" value="Genomic_DNA"/>
</dbReference>
<feature type="transmembrane region" description="Helical" evidence="9">
    <location>
        <begin position="413"/>
        <end position="430"/>
    </location>
</feature>
<keyword evidence="4 9" id="KW-0812">Transmembrane</keyword>
<dbReference type="Gene3D" id="1.20.1510.10">
    <property type="entry name" value="Cation efflux protein transmembrane domain"/>
    <property type="match status" value="1"/>
</dbReference>
<sequence length="545" mass="54612">MSPKNSMRTGRSNPAGKMSMSPPRRAAVPGASASGSMAYPAASSHATTSPGLAAAPTSSLRSSASGAGGATCSVTPAHEPVTIAGASPASARSARARSTPAEGSSRTNSYGRASRWGSRSTGRSLSRSRSSASDCAASGVGATTSTGPVCVLARAAAMYARAPSGTERRTLSSPRRSSGASSSATAAVTPASSPASANPSAAAAACTSTLPPGLLPGHGAAPVPPNPAPARCYHGAVAAAHTRRRALLLGLSLTLLFAAAQAVVGFAFGSIALVSDAGHMLTDALGLGLAFAAATIAARPPDARRTFGYARAEVLAVPLHVALLAGIAAFIIYESLGRLDGAHHIRTGPVLATAVAGLAVNLLVLRILHGHSHDNLNVRGAALEAMADALGSVLVILSAAAIALGATPALDPIAALLIAALILPRAIGLLRQAAAILLESAPPGLDPRAIAEAARDVRGVLDLHDVHVWSIAPSFPALSAHVELADAGCTEHVLTDLAALLRERFGIVHVTLQPETPALHLAMECCSAPDAALFDPGHSHELARR</sequence>
<dbReference type="InterPro" id="IPR002524">
    <property type="entry name" value="Cation_efflux"/>
</dbReference>
<feature type="compositionally biased region" description="Low complexity" evidence="8">
    <location>
        <begin position="53"/>
        <end position="75"/>
    </location>
</feature>
<evidence type="ECO:0000259" key="11">
    <source>
        <dbReference type="Pfam" id="PF16916"/>
    </source>
</evidence>
<dbReference type="Pfam" id="PF16916">
    <property type="entry name" value="ZT_dimer"/>
    <property type="match status" value="1"/>
</dbReference>
<feature type="transmembrane region" description="Helical" evidence="9">
    <location>
        <begin position="247"/>
        <end position="274"/>
    </location>
</feature>
<feature type="compositionally biased region" description="Low complexity" evidence="8">
    <location>
        <begin position="84"/>
        <end position="101"/>
    </location>
</feature>
<comment type="subcellular location">
    <subcellularLocation>
        <location evidence="1">Membrane</location>
        <topology evidence="1">Multi-pass membrane protein</topology>
    </subcellularLocation>
</comment>
<evidence type="ECO:0000256" key="5">
    <source>
        <dbReference type="ARBA" id="ARBA00022989"/>
    </source>
</evidence>
<dbReference type="Proteomes" id="UP000326331">
    <property type="component" value="Chromosome"/>
</dbReference>
<dbReference type="InterPro" id="IPR050681">
    <property type="entry name" value="CDF/SLC30A"/>
</dbReference>
<dbReference type="InterPro" id="IPR058533">
    <property type="entry name" value="Cation_efflux_TM"/>
</dbReference>
<feature type="transmembrane region" description="Helical" evidence="9">
    <location>
        <begin position="389"/>
        <end position="407"/>
    </location>
</feature>
<dbReference type="InterPro" id="IPR036837">
    <property type="entry name" value="Cation_efflux_CTD_sf"/>
</dbReference>
<evidence type="ECO:0000256" key="9">
    <source>
        <dbReference type="SAM" id="Phobius"/>
    </source>
</evidence>
<dbReference type="PANTHER" id="PTHR11562">
    <property type="entry name" value="CATION EFFLUX PROTEIN/ ZINC TRANSPORTER"/>
    <property type="match status" value="1"/>
</dbReference>
<keyword evidence="13" id="KW-1185">Reference proteome</keyword>
<reference evidence="12 13" key="1">
    <citation type="submission" date="2019-10" db="EMBL/GenBank/DDBJ databases">
        <title>Thermopilla bonchosmolovskayae gen. nov., sp. nov., a moderately thermophilic Chloroflexi bacterium from a Chukotka hot spring (Arctic, Russia), representing a novel classis Thermopillaia, which include previously uncultivated lineage OLB14.</title>
        <authorList>
            <person name="Kochetkova T.V."/>
            <person name="Zayulina K.S."/>
            <person name="Zhigarkov V.S."/>
            <person name="Minaev N.V."/>
            <person name="Novikov A."/>
            <person name="Toshchakov S.V."/>
            <person name="Elcheninov A.G."/>
            <person name="Kublanov I.V."/>
        </authorList>
    </citation>
    <scope>NUCLEOTIDE SEQUENCE [LARGE SCALE GENOMIC DNA]</scope>
    <source>
        <strain evidence="12 13">3753O</strain>
    </source>
</reference>
<evidence type="ECO:0000256" key="8">
    <source>
        <dbReference type="SAM" id="MobiDB-lite"/>
    </source>
</evidence>
<feature type="compositionally biased region" description="Low complexity" evidence="8">
    <location>
        <begin position="172"/>
        <end position="194"/>
    </location>
</feature>
<keyword evidence="7 9" id="KW-0472">Membrane</keyword>
<evidence type="ECO:0000256" key="3">
    <source>
        <dbReference type="ARBA" id="ARBA00022448"/>
    </source>
</evidence>
<protein>
    <submittedName>
        <fullName evidence="12">Cation transporter</fullName>
    </submittedName>
</protein>
<proteinExistence type="inferred from homology"/>
<dbReference type="SUPFAM" id="SSF160240">
    <property type="entry name" value="Cation efflux protein cytoplasmic domain-like"/>
    <property type="match status" value="1"/>
</dbReference>
<gene>
    <name evidence="12" type="ORF">Tbon_02710</name>
</gene>
<evidence type="ECO:0000313" key="12">
    <source>
        <dbReference type="EMBL" id="QFG02246.1"/>
    </source>
</evidence>
<dbReference type="InterPro" id="IPR027470">
    <property type="entry name" value="Cation_efflux_CTD"/>
</dbReference>
<feature type="transmembrane region" description="Helical" evidence="9">
    <location>
        <begin position="310"/>
        <end position="333"/>
    </location>
</feature>
<evidence type="ECO:0000256" key="1">
    <source>
        <dbReference type="ARBA" id="ARBA00004141"/>
    </source>
</evidence>
<organism evidence="12 13">
    <name type="scientific">Tepidiforma bonchosmolovskayae</name>
    <dbReference type="NCBI Taxonomy" id="2601677"/>
    <lineage>
        <taxon>Bacteria</taxon>
        <taxon>Bacillati</taxon>
        <taxon>Chloroflexota</taxon>
        <taxon>Tepidiformia</taxon>
        <taxon>Tepidiformales</taxon>
        <taxon>Tepidiformaceae</taxon>
        <taxon>Tepidiforma</taxon>
    </lineage>
</organism>
<keyword evidence="3" id="KW-0813">Transport</keyword>
<feature type="region of interest" description="Disordered" evidence="8">
    <location>
        <begin position="161"/>
        <end position="194"/>
    </location>
</feature>
<dbReference type="SUPFAM" id="SSF161111">
    <property type="entry name" value="Cation efflux protein transmembrane domain-like"/>
    <property type="match status" value="1"/>
</dbReference>
<name>A0ABX6BZK4_9CHLR</name>
<evidence type="ECO:0000313" key="13">
    <source>
        <dbReference type="Proteomes" id="UP000326331"/>
    </source>
</evidence>
<dbReference type="Pfam" id="PF01545">
    <property type="entry name" value="Cation_efflux"/>
    <property type="match status" value="1"/>
</dbReference>
<feature type="compositionally biased region" description="Polar residues" evidence="8">
    <location>
        <begin position="1"/>
        <end position="12"/>
    </location>
</feature>
<accession>A0ABX6BZK4</accession>
<comment type="similarity">
    <text evidence="2">Belongs to the cation diffusion facilitator (CDF) transporter (TC 2.A.4) family. SLC30A subfamily.</text>
</comment>
<evidence type="ECO:0000259" key="10">
    <source>
        <dbReference type="Pfam" id="PF01545"/>
    </source>
</evidence>
<evidence type="ECO:0000256" key="7">
    <source>
        <dbReference type="ARBA" id="ARBA00023136"/>
    </source>
</evidence>
<keyword evidence="5 9" id="KW-1133">Transmembrane helix</keyword>
<keyword evidence="6" id="KW-0406">Ion transport</keyword>
<evidence type="ECO:0000256" key="6">
    <source>
        <dbReference type="ARBA" id="ARBA00023065"/>
    </source>
</evidence>
<feature type="transmembrane region" description="Helical" evidence="9">
    <location>
        <begin position="345"/>
        <end position="368"/>
    </location>
</feature>
<feature type="region of interest" description="Disordered" evidence="8">
    <location>
        <begin position="1"/>
        <end position="142"/>
    </location>
</feature>
<feature type="domain" description="Cation efflux protein transmembrane" evidence="10">
    <location>
        <begin position="247"/>
        <end position="438"/>
    </location>
</feature>